<name>A0A6I2L4Q3_9BURK</name>
<organism evidence="1 2">
    <name type="scientific">Duganella guangzhouensis</name>
    <dbReference type="NCBI Taxonomy" id="2666084"/>
    <lineage>
        <taxon>Bacteria</taxon>
        <taxon>Pseudomonadati</taxon>
        <taxon>Pseudomonadota</taxon>
        <taxon>Betaproteobacteria</taxon>
        <taxon>Burkholderiales</taxon>
        <taxon>Oxalobacteraceae</taxon>
        <taxon>Telluria group</taxon>
        <taxon>Duganella</taxon>
    </lineage>
</organism>
<dbReference type="Proteomes" id="UP000433309">
    <property type="component" value="Unassembled WGS sequence"/>
</dbReference>
<keyword evidence="2" id="KW-1185">Reference proteome</keyword>
<sequence length="71" mass="7366">MPDPRKLGAVAKHTLTVADTGKTLSEDSKLRLRSQLKNALSAELAAHGATHGLKPGDTVAISSSVGQNISF</sequence>
<evidence type="ECO:0000313" key="2">
    <source>
        <dbReference type="Proteomes" id="UP000433309"/>
    </source>
</evidence>
<dbReference type="RefSeq" id="WP_154381539.1">
    <property type="nucleotide sequence ID" value="NZ_WKJK01000016.1"/>
</dbReference>
<dbReference type="EMBL" id="WKJK01000016">
    <property type="protein sequence ID" value="MRW93285.1"/>
    <property type="molecule type" value="Genomic_DNA"/>
</dbReference>
<evidence type="ECO:0000313" key="1">
    <source>
        <dbReference type="EMBL" id="MRW93285.1"/>
    </source>
</evidence>
<gene>
    <name evidence="1" type="ORF">GJ699_25175</name>
</gene>
<accession>A0A6I2L4Q3</accession>
<proteinExistence type="predicted"/>
<reference evidence="1 2" key="1">
    <citation type="submission" date="2019-11" db="EMBL/GenBank/DDBJ databases">
        <title>Novel species isolated from a subtropical stream in China.</title>
        <authorList>
            <person name="Lu H."/>
        </authorList>
    </citation>
    <scope>NUCLEOTIDE SEQUENCE [LARGE SCALE GENOMIC DNA]</scope>
    <source>
        <strain evidence="1 2">FT80W</strain>
    </source>
</reference>
<comment type="caution">
    <text evidence="1">The sequence shown here is derived from an EMBL/GenBank/DDBJ whole genome shotgun (WGS) entry which is preliminary data.</text>
</comment>
<dbReference type="AlphaFoldDB" id="A0A6I2L4Q3"/>
<protein>
    <submittedName>
        <fullName evidence="1">Uncharacterized protein</fullName>
    </submittedName>
</protein>